<dbReference type="NCBIfam" id="TIGR04183">
    <property type="entry name" value="Por_Secre_tail"/>
    <property type="match status" value="1"/>
</dbReference>
<accession>A0A1H6XL33</accession>
<keyword evidence="1 3" id="KW-0732">Signal</keyword>
<dbReference type="CDD" id="cd00063">
    <property type="entry name" value="FN3"/>
    <property type="match status" value="4"/>
</dbReference>
<dbReference type="InterPro" id="IPR013320">
    <property type="entry name" value="ConA-like_dom_sf"/>
</dbReference>
<dbReference type="SUPFAM" id="SSF49899">
    <property type="entry name" value="Concanavalin A-like lectins/glucanases"/>
    <property type="match status" value="1"/>
</dbReference>
<dbReference type="PROSITE" id="PS50853">
    <property type="entry name" value="FN3"/>
    <property type="match status" value="4"/>
</dbReference>
<dbReference type="Pfam" id="PF00041">
    <property type="entry name" value="fn3"/>
    <property type="match status" value="1"/>
</dbReference>
<evidence type="ECO:0000256" key="2">
    <source>
        <dbReference type="ARBA" id="ARBA00022737"/>
    </source>
</evidence>
<dbReference type="InterPro" id="IPR003961">
    <property type="entry name" value="FN3_dom"/>
</dbReference>
<feature type="domain" description="Fibronectin type-III" evidence="4">
    <location>
        <begin position="525"/>
        <end position="615"/>
    </location>
</feature>
<reference evidence="6" key="1">
    <citation type="submission" date="2016-10" db="EMBL/GenBank/DDBJ databases">
        <authorList>
            <person name="Varghese N."/>
            <person name="Submissions S."/>
        </authorList>
    </citation>
    <scope>NUCLEOTIDE SEQUENCE [LARGE SCALE GENOMIC DNA]</scope>
    <source>
        <strain evidence="6">DSM 17934</strain>
    </source>
</reference>
<dbReference type="GO" id="GO:0004553">
    <property type="term" value="F:hydrolase activity, hydrolyzing O-glycosyl compounds"/>
    <property type="evidence" value="ECO:0007669"/>
    <property type="project" value="UniProtKB-ARBA"/>
</dbReference>
<sequence length="1552" mass="173779">MKKTLRLILILLLSNIAFSQTATFDISGNLTINGISGMWWSYKYKPTGTSTYTQGPQIQNSSSAVIKLSPFISWDVNIGYYNISGGGYIWGSDYTTNSAYANIAPKTTGYNFNFDTSALDEGWRGYRLQNTTALNNSNIAESTYITFGNVGKSVYCGWQSGYGLMLVSPKISDLATDKKFSIYGNSYQGNYSIVLGTMSDPYDQTTFHPLKTVTLQGPSFQKVEVFMNNYTGSDNYIAIKTNGNGGDIYFDNFSYEQSVNCFDNTNLTVTNVNQDNATINFNADVAQNSWEINLKNVTNGIIETFTVNSSTYVLQNLTGNTSYEVKVRANCAPNLYSNWTPIQAFSTVCSQISAGYETSFLEKPYIDPCWKLINNGINQAPYGGNTNVNPRTGSKYIRIQQNSTNQANYLITPYINDLDTNKRIKFYLVSDGNGDYIDNTLTIGTMSNPNDAATFVPIKTISPLEMNEVNGFKVNNYWKEHIVYFDNYNTSLNHKYIAIRGDITQYNSIFHIDDFKYENTPICKEPVNLQNEKITYNSAVVKWENYNNINTGEWEIQYGISGFTIGSGTTITTTTNPTTLINLLPDTNYDFYVRTKCGTNYSNWSDRGTFKSKCEGFTVGYTDNFESGNFDTNTCWSRLTAPIREDYFSADSQVSYVTAQPHTGAKSIRLYHTTAYHVLNDISKKILVSPRFADLNNERIISFWGYLASTTVNAIQIGTLSDPNDYLTFTPYKNITTNLTINQWNKYVVDFSEYYGTDKFIGIKVINTNSNNIVLYIDDFEYLLNDCTKPSALTATQTDSNSVLLNWNTNNNNPINCEIEYGPIGFTSGTGTLATTTSKPFTLSGLTSNTNYQFRVRNICSGTINWSEPYSLKTSCYVTSPFNENFDQYTATNYSYIPNFCWTFNENMNENMYCGVADRSINNYTSPPNVAYITNGSTEKDVYLISPFLSDFDNTKKIKFWIFGTNKPITVGTISNPLDINTFEAFQEIQLTDILQTGKEILVDFSSYTGSNKMIAIKINKKIGTYTTTQSVSIDDFKYSTINSCKEPINVQFSKITNNSTVIKWDNLNGGNVQIEYGIQGFAIGSGQIVTTTQNEILISGLNESSTYDFYFHTICGGNNSDLVGPKKIKTTCQPYSIPWLEDFNQLSAYGTNILPTCMNVIAPGFISKNTNQIVYSNSFYNPDHLLTGNGDTSYIWCNSNGKPSITSPPFNLIAGVCYKFNIDARKSYEYDSQGISISVGKGNETHYMESSLSRSGVLSEYNYNTNSFLYTPIENGTFTFIISGTSGSATSNMIMDNFNLIEGYSNIIGYPVIYNNNFTNNELILEKATNSNIIQTTISGDLKLKMNGGLTAIENFDGSDWRKNQSSISKINFKINAPTINPLVLKFDLKQTFNTNNNESLFRVVVNGNQVGNVIMPATNNSDGYLTHEFDLSAYANDDVYISLQHIGKSSSGTGDNAIIDNIEITNFLSSEEFSFKNLKVYPNPTKDLININNYEVINSYEITNISGQAIEKKSIEMNDFKINIDKFPSGIYLLKLNSENNSKTVKIVKE</sequence>
<feature type="chain" id="PRO_5011743024" evidence="3">
    <location>
        <begin position="20"/>
        <end position="1552"/>
    </location>
</feature>
<dbReference type="SUPFAM" id="SSF49265">
    <property type="entry name" value="Fibronectin type III"/>
    <property type="match status" value="4"/>
</dbReference>
<dbReference type="PANTHER" id="PTHR46708">
    <property type="entry name" value="TENASCIN"/>
    <property type="match status" value="1"/>
</dbReference>
<dbReference type="InterPro" id="IPR013783">
    <property type="entry name" value="Ig-like_fold"/>
</dbReference>
<dbReference type="InterPro" id="IPR036116">
    <property type="entry name" value="FN3_sf"/>
</dbReference>
<keyword evidence="2" id="KW-0677">Repeat</keyword>
<evidence type="ECO:0000259" key="4">
    <source>
        <dbReference type="PROSITE" id="PS50853"/>
    </source>
</evidence>
<dbReference type="EMBL" id="FNYA01000008">
    <property type="protein sequence ID" value="SEJ25560.1"/>
    <property type="molecule type" value="Genomic_DNA"/>
</dbReference>
<dbReference type="NCBIfam" id="NF038128">
    <property type="entry name" value="choice_anch_J"/>
    <property type="match status" value="1"/>
</dbReference>
<dbReference type="RefSeq" id="WP_091315001.1">
    <property type="nucleotide sequence ID" value="NZ_CBCSJU010000003.1"/>
</dbReference>
<feature type="domain" description="Fibronectin type-III" evidence="4">
    <location>
        <begin position="1047"/>
        <end position="1135"/>
    </location>
</feature>
<dbReference type="SMART" id="SM00060">
    <property type="entry name" value="FN3"/>
    <property type="match status" value="4"/>
</dbReference>
<dbReference type="Pfam" id="PF18962">
    <property type="entry name" value="Por_Secre_tail"/>
    <property type="match status" value="1"/>
</dbReference>
<evidence type="ECO:0000256" key="3">
    <source>
        <dbReference type="SAM" id="SignalP"/>
    </source>
</evidence>
<dbReference type="OrthoDB" id="1113525at2"/>
<keyword evidence="6" id="KW-1185">Reference proteome</keyword>
<dbReference type="Gene3D" id="2.60.120.260">
    <property type="entry name" value="Galactose-binding domain-like"/>
    <property type="match status" value="1"/>
</dbReference>
<evidence type="ECO:0000256" key="1">
    <source>
        <dbReference type="ARBA" id="ARBA00022729"/>
    </source>
</evidence>
<feature type="domain" description="Fibronectin type-III" evidence="4">
    <location>
        <begin position="789"/>
        <end position="882"/>
    </location>
</feature>
<evidence type="ECO:0000313" key="6">
    <source>
        <dbReference type="Proteomes" id="UP000199702"/>
    </source>
</evidence>
<dbReference type="GO" id="GO:0005975">
    <property type="term" value="P:carbohydrate metabolic process"/>
    <property type="evidence" value="ECO:0007669"/>
    <property type="project" value="UniProtKB-ARBA"/>
</dbReference>
<dbReference type="Proteomes" id="UP000199702">
    <property type="component" value="Unassembled WGS sequence"/>
</dbReference>
<dbReference type="Gene3D" id="2.60.40.10">
    <property type="entry name" value="Immunoglobulins"/>
    <property type="match status" value="4"/>
</dbReference>
<organism evidence="5 6">
    <name type="scientific">Flavobacterium terrigena</name>
    <dbReference type="NCBI Taxonomy" id="402734"/>
    <lineage>
        <taxon>Bacteria</taxon>
        <taxon>Pseudomonadati</taxon>
        <taxon>Bacteroidota</taxon>
        <taxon>Flavobacteriia</taxon>
        <taxon>Flavobacteriales</taxon>
        <taxon>Flavobacteriaceae</taxon>
        <taxon>Flavobacterium</taxon>
    </lineage>
</organism>
<name>A0A1H6XL33_9FLAO</name>
<gene>
    <name evidence="5" type="ORF">SAMN05660918_2763</name>
</gene>
<evidence type="ECO:0000313" key="5">
    <source>
        <dbReference type="EMBL" id="SEJ25560.1"/>
    </source>
</evidence>
<feature type="domain" description="Fibronectin type-III" evidence="4">
    <location>
        <begin position="263"/>
        <end position="350"/>
    </location>
</feature>
<dbReference type="STRING" id="402734.SAMN05660918_2763"/>
<dbReference type="InterPro" id="IPR026444">
    <property type="entry name" value="Secre_tail"/>
</dbReference>
<protein>
    <submittedName>
        <fullName evidence="5">Por secretion system C-terminal sorting domain-containing protein</fullName>
    </submittedName>
</protein>
<dbReference type="InterPro" id="IPR050991">
    <property type="entry name" value="ECM_Regulatory_Proteins"/>
</dbReference>
<dbReference type="PANTHER" id="PTHR46708:SF2">
    <property type="entry name" value="FIBRONECTIN TYPE-III DOMAIN-CONTAINING PROTEIN"/>
    <property type="match status" value="1"/>
</dbReference>
<proteinExistence type="predicted"/>
<feature type="signal peptide" evidence="3">
    <location>
        <begin position="1"/>
        <end position="19"/>
    </location>
</feature>